<protein>
    <submittedName>
        <fullName evidence="1">DGQHR domain-containing protein</fullName>
    </submittedName>
</protein>
<dbReference type="Proteomes" id="UP000276603">
    <property type="component" value="Unassembled WGS sequence"/>
</dbReference>
<dbReference type="Pfam" id="PF14072">
    <property type="entry name" value="DndB"/>
    <property type="match status" value="1"/>
</dbReference>
<proteinExistence type="predicted"/>
<dbReference type="OrthoDB" id="9789139at2"/>
<dbReference type="RefSeq" id="WP_120712379.1">
    <property type="nucleotide sequence ID" value="NZ_RBCJ01000003.1"/>
</dbReference>
<keyword evidence="2" id="KW-1185">Reference proteome</keyword>
<organism evidence="1 2">
    <name type="scientific">Ulvibacterium marinum</name>
    <dbReference type="NCBI Taxonomy" id="2419782"/>
    <lineage>
        <taxon>Bacteria</taxon>
        <taxon>Pseudomonadati</taxon>
        <taxon>Bacteroidota</taxon>
        <taxon>Flavobacteriia</taxon>
        <taxon>Flavobacteriales</taxon>
        <taxon>Flavobacteriaceae</taxon>
        <taxon>Ulvibacterium</taxon>
    </lineage>
</organism>
<dbReference type="EMBL" id="RBCJ01000003">
    <property type="protein sequence ID" value="RKN79566.1"/>
    <property type="molecule type" value="Genomic_DNA"/>
</dbReference>
<dbReference type="InterPro" id="IPR017601">
    <property type="entry name" value="DGQHR-contain_dom"/>
</dbReference>
<dbReference type="SUPFAM" id="SSF52980">
    <property type="entry name" value="Restriction endonuclease-like"/>
    <property type="match status" value="1"/>
</dbReference>
<reference evidence="1 2" key="1">
    <citation type="submission" date="2018-10" db="EMBL/GenBank/DDBJ databases">
        <title>Ulvibacterium marinum gen. nov., sp. nov., a novel marine bacterium of the family Flavobacteriaceae, isolated from a culture of the green alga Ulva prolifera.</title>
        <authorList>
            <person name="Zhang Z."/>
        </authorList>
    </citation>
    <scope>NUCLEOTIDE SEQUENCE [LARGE SCALE GENOMIC DNA]</scope>
    <source>
        <strain evidence="1 2">CCMM003</strain>
    </source>
</reference>
<evidence type="ECO:0000313" key="2">
    <source>
        <dbReference type="Proteomes" id="UP000276603"/>
    </source>
</evidence>
<accession>A0A3B0C9Y2</accession>
<dbReference type="GO" id="GO:0003676">
    <property type="term" value="F:nucleic acid binding"/>
    <property type="evidence" value="ECO:0007669"/>
    <property type="project" value="InterPro"/>
</dbReference>
<dbReference type="AlphaFoldDB" id="A0A3B0C9Y2"/>
<dbReference type="InterPro" id="IPR011856">
    <property type="entry name" value="tRNA_endonuc-like_dom_sf"/>
</dbReference>
<sequence>MGFLKQFEIDQFKEKIATDLSTLGRLHKAKKSRYITKSVDHSLVDDMLKKGWEEFGRPLKTKTKLRKEKPHDKQFEDDVWCQFYGLGYRMLNYDQNFILPYGKTPKDKKQIDVVAIDEETIFLIECKSSGKPKKVSSLKTEFEGLEKRLDGFKKSLEQAFGKGKKIKYIFATRKLRISNDSVEIKRLLRTNSFYYNDNTYEYINSLIKSYKSAAKYQLFGLLFKNQLINNDKVEVPAVEGDMGGKKYYMFSIEPYLLLKMGFILHRTKANESEMPTYQRLLVPSRLKKISKFITEGGFFPNSIILNFTQRKHKVTFEASARSGNSRSRFGMLKIPNAYALAYIIDGQHRVYGYAETEYKESNTVPVVAFLDLTATEQLEIFMDINQNQKAVSPSLRLTLEEDLYWNADRVDSRLKALRSGIIKELAEDINGPLYSRISIGEDASELAFRPFATALIKCGLLPVAKGNNYDSNTTGASFYNINKLDHNKEMLATKKKVVDFVNLCYGYVEEDFPEIYEKYIISNRGTYAFISLIGSLNRLEFDLEKIDKESSPEIRFEAVKKYLTALLNRLKDLKKEEEETMLSSYGTGADIRWFRFYQSLVNAKFSEYEPAELVDWKERQDEELQNEGRKYGVEIEKKIKKLALSKIKSLFNENWELEINSIKRECIKRAEEEKERYYKEGLGKKDVHWTEMFNINDYKSIITKYWTKIPQNENEKSNFVTFQDEFSIDIGDGFNSKSDRIRWISYFNSYRNLWAHEGTKEKRLNKEEVSFLQRVHSHFYST</sequence>
<dbReference type="CDD" id="cd16413">
    <property type="entry name" value="DGQHR_domain"/>
    <property type="match status" value="1"/>
</dbReference>
<evidence type="ECO:0000313" key="1">
    <source>
        <dbReference type="EMBL" id="RKN79566.1"/>
    </source>
</evidence>
<dbReference type="InterPro" id="IPR011335">
    <property type="entry name" value="Restrct_endonuc-II-like"/>
</dbReference>
<dbReference type="NCBIfam" id="TIGR03187">
    <property type="entry name" value="DGQHR"/>
    <property type="match status" value="1"/>
</dbReference>
<comment type="caution">
    <text evidence="1">The sequence shown here is derived from an EMBL/GenBank/DDBJ whole genome shotgun (WGS) entry which is preliminary data.</text>
</comment>
<gene>
    <name evidence="1" type="ORF">D7Z94_14785</name>
</gene>
<dbReference type="InterPro" id="IPR017642">
    <property type="entry name" value="DNA_S_mod_DndB"/>
</dbReference>
<dbReference type="Gene3D" id="3.40.1350.10">
    <property type="match status" value="1"/>
</dbReference>
<name>A0A3B0C9Y2_9FLAO</name>